<keyword evidence="1" id="KW-0732">Signal</keyword>
<dbReference type="Proteomes" id="UP001165541">
    <property type="component" value="Unassembled WGS sequence"/>
</dbReference>
<feature type="chain" id="PRO_5047489826" evidence="1">
    <location>
        <begin position="25"/>
        <end position="478"/>
    </location>
</feature>
<reference evidence="2" key="1">
    <citation type="submission" date="2022-05" db="EMBL/GenBank/DDBJ databases">
        <title>Schlegelella sp. nov., isolated from mangrove soil.</title>
        <authorList>
            <person name="Liu Y."/>
            <person name="Ge X."/>
            <person name="Liu W."/>
        </authorList>
    </citation>
    <scope>NUCLEOTIDE SEQUENCE</scope>
    <source>
        <strain evidence="2">S2-27</strain>
    </source>
</reference>
<accession>A0ABT0YNR7</accession>
<proteinExistence type="predicted"/>
<evidence type="ECO:0000256" key="1">
    <source>
        <dbReference type="SAM" id="SignalP"/>
    </source>
</evidence>
<feature type="signal peptide" evidence="1">
    <location>
        <begin position="1"/>
        <end position="24"/>
    </location>
</feature>
<dbReference type="InterPro" id="IPR010131">
    <property type="entry name" value="MdtP/NodT-like"/>
</dbReference>
<organism evidence="2 3">
    <name type="scientific">Caldimonas mangrovi</name>
    <dbReference type="NCBI Taxonomy" id="2944811"/>
    <lineage>
        <taxon>Bacteria</taxon>
        <taxon>Pseudomonadati</taxon>
        <taxon>Pseudomonadota</taxon>
        <taxon>Betaproteobacteria</taxon>
        <taxon>Burkholderiales</taxon>
        <taxon>Sphaerotilaceae</taxon>
        <taxon>Caldimonas</taxon>
    </lineage>
</organism>
<comment type="caution">
    <text evidence="2">The sequence shown here is derived from an EMBL/GenBank/DDBJ whole genome shotgun (WGS) entry which is preliminary data.</text>
</comment>
<dbReference type="SUPFAM" id="SSF56954">
    <property type="entry name" value="Outer membrane efflux proteins (OEP)"/>
    <property type="match status" value="1"/>
</dbReference>
<protein>
    <submittedName>
        <fullName evidence="2">TolC family protein</fullName>
    </submittedName>
</protein>
<dbReference type="PANTHER" id="PTHR30203:SF24">
    <property type="entry name" value="BLR4935 PROTEIN"/>
    <property type="match status" value="1"/>
</dbReference>
<dbReference type="EMBL" id="JAMKFE010000006">
    <property type="protein sequence ID" value="MCM5680367.1"/>
    <property type="molecule type" value="Genomic_DNA"/>
</dbReference>
<evidence type="ECO:0000313" key="2">
    <source>
        <dbReference type="EMBL" id="MCM5680367.1"/>
    </source>
</evidence>
<name>A0ABT0YNR7_9BURK</name>
<keyword evidence="3" id="KW-1185">Reference proteome</keyword>
<dbReference type="PANTHER" id="PTHR30203">
    <property type="entry name" value="OUTER MEMBRANE CATION EFFLUX PROTEIN"/>
    <property type="match status" value="1"/>
</dbReference>
<evidence type="ECO:0000313" key="3">
    <source>
        <dbReference type="Proteomes" id="UP001165541"/>
    </source>
</evidence>
<gene>
    <name evidence="2" type="ORF">M8A51_12585</name>
</gene>
<dbReference type="PROSITE" id="PS51257">
    <property type="entry name" value="PROKAR_LIPOPROTEIN"/>
    <property type="match status" value="1"/>
</dbReference>
<sequence length="478" mass="51987">MRTISSCRPPGLRGWVWAATLALAGCASTAIDVNFDHARTVSEQHLGARPRWLTSDEARRDARLQVDALLTQPLSGDDAVRIALAYSPALQSLLFQQAEASAQATQSARMPNPVFTFERLVRRAGGETEIDIGRMISFSVFDLLMWPARQRLADLQQQQARLRLSGDVVQAATRARQAWVRAVAAGQSLRYAEQVNTAADAGAELARRMQAAGNFSRLQRAREQAYSAQAVAQLARARQAAQSAREELVRVLGLDDTQAAALQLPQRLPDLPVMARDEASVAQVALDQRLDLRLARAELDALARQRGLTRVTSVVNGLHVAGVRNSETGEAPQKGYELEFELPIFDAGDAARAGSQARYMAALNRTAQLAVEASSQVRESYGSYRTAYDVARHYRDEIVPLQKTIAEENLLRYNGMLIGVFELLADTREQIGTVMQAIDAQRDFWLADAALQSALIGRPAGSVALESPAAAPAAAGAH</sequence>
<dbReference type="Gene3D" id="1.20.1600.10">
    <property type="entry name" value="Outer membrane efflux proteins (OEP)"/>
    <property type="match status" value="1"/>
</dbReference>
<dbReference type="RefSeq" id="WP_251778808.1">
    <property type="nucleotide sequence ID" value="NZ_JAMKFE010000006.1"/>
</dbReference>